<proteinExistence type="predicted"/>
<dbReference type="EMBL" id="FQUC01000040">
    <property type="protein sequence ID" value="SHG48874.1"/>
    <property type="molecule type" value="Genomic_DNA"/>
</dbReference>
<dbReference type="AlphaFoldDB" id="A0A1M5K7U4"/>
<evidence type="ECO:0000313" key="2">
    <source>
        <dbReference type="Proteomes" id="UP000184480"/>
    </source>
</evidence>
<name>A0A1M5K7U4_9BACT</name>
<gene>
    <name evidence="1" type="ORF">SAMN05444362_1402</name>
</gene>
<dbReference type="Proteomes" id="UP000184480">
    <property type="component" value="Unassembled WGS sequence"/>
</dbReference>
<reference evidence="2" key="1">
    <citation type="submission" date="2016-11" db="EMBL/GenBank/DDBJ databases">
        <authorList>
            <person name="Varghese N."/>
            <person name="Submissions S."/>
        </authorList>
    </citation>
    <scope>NUCLEOTIDE SEQUENCE [LARGE SCALE GENOMIC DNA]</scope>
    <source>
        <strain evidence="2">DSM 27370</strain>
    </source>
</reference>
<keyword evidence="2" id="KW-1185">Reference proteome</keyword>
<protein>
    <submittedName>
        <fullName evidence="1">Uncharacterized protein</fullName>
    </submittedName>
</protein>
<evidence type="ECO:0000313" key="1">
    <source>
        <dbReference type="EMBL" id="SHG48874.1"/>
    </source>
</evidence>
<sequence>MEIVEQKRFYHIARSGTLTIESKLFIGKEKTISILTSTSLGVITIVLLNTGGNG</sequence>
<accession>A0A1M5K7U4</accession>
<organism evidence="1 2">
    <name type="scientific">Dysgonomonas macrotermitis</name>
    <dbReference type="NCBI Taxonomy" id="1346286"/>
    <lineage>
        <taxon>Bacteria</taxon>
        <taxon>Pseudomonadati</taxon>
        <taxon>Bacteroidota</taxon>
        <taxon>Bacteroidia</taxon>
        <taxon>Bacteroidales</taxon>
        <taxon>Dysgonomonadaceae</taxon>
        <taxon>Dysgonomonas</taxon>
    </lineage>
</organism>